<reference evidence="1" key="1">
    <citation type="submission" date="2020-02" db="EMBL/GenBank/DDBJ databases">
        <title>Genome sequencing of the panga catfish, Pangasius djambal.</title>
        <authorList>
            <person name="Wen M."/>
            <person name="Zahm M."/>
            <person name="Roques C."/>
            <person name="Cabau C."/>
            <person name="Klopp C."/>
            <person name="Donnadieu C."/>
            <person name="Jouanno E."/>
            <person name="Avarre J.-C."/>
            <person name="Campet M."/>
            <person name="Ha T."/>
            <person name="Dugue R."/>
            <person name="Lampietro C."/>
            <person name="Louis A."/>
            <person name="Herpin A."/>
            <person name="Echchiki A."/>
            <person name="Berthelot C."/>
            <person name="Parey E."/>
            <person name="Roest-Crollius H."/>
            <person name="Braasch I."/>
            <person name="Postlethwait J.H."/>
            <person name="Bobe J."/>
            <person name="Montfort J."/>
            <person name="Bouchez O."/>
            <person name="Begum T."/>
            <person name="Schartl M."/>
            <person name="Gustiano R."/>
            <person name="Guiguen Y."/>
        </authorList>
    </citation>
    <scope>NUCLEOTIDE SEQUENCE</scope>
    <source>
        <strain evidence="1">Pdj_M5554</strain>
    </source>
</reference>
<evidence type="ECO:0000313" key="1">
    <source>
        <dbReference type="EMBL" id="MCJ8748057.1"/>
    </source>
</evidence>
<comment type="caution">
    <text evidence="1">The sequence shown here is derived from an EMBL/GenBank/DDBJ whole genome shotgun (WGS) entry which is preliminary data.</text>
</comment>
<dbReference type="Proteomes" id="UP000830395">
    <property type="component" value="Chromosome 26"/>
</dbReference>
<gene>
    <name evidence="1" type="ORF">PDJAM_G00160570</name>
</gene>
<dbReference type="EMBL" id="CM041000">
    <property type="protein sequence ID" value="MCJ8748057.1"/>
    <property type="molecule type" value="Genomic_DNA"/>
</dbReference>
<proteinExistence type="predicted"/>
<accession>A0ACC5ZKD5</accession>
<keyword evidence="2" id="KW-1185">Reference proteome</keyword>
<protein>
    <submittedName>
        <fullName evidence="1">Uncharacterized protein</fullName>
    </submittedName>
</protein>
<evidence type="ECO:0000313" key="2">
    <source>
        <dbReference type="Proteomes" id="UP000830395"/>
    </source>
</evidence>
<name>A0ACC5ZKD5_9TELE</name>
<sequence>MDSRYIMMAALGRPLYPGMLYDCRSDSVIPGVTLWDKKSLNDDLDVHQQPNTHLNFPASDTLSDKAKLLDISTSLKASFLGGLVEVGGSAKYLHDNKSSARQCRVTMQYSQTTKFEQLIMKELGSITYPQVFGQITATHVVTAVLYGAQAFMVFDYTTAKNESKQAIERNLHAVVKKIPTIAIEGEASLKMNEEEKKMADDISVTFYGDYELEQNPTTYKEALEVYKTLPTLLKQGNNGGVPMTVWLYPLTFMDNRADKLAREINLSLVGQTEKLLEDLGEVERIFNDLTKNQTTDNFPDVKGRLLQFQDLHRSYKIAFQKALSRVLPAIRGGTEEDKALEDILDIHYKSPFTGSNMKNWLDDITAEINILSSYTSGLKDLTVVKSSGSLHSILFDPDVDVVVCLSFTSLRNEDSYLVALEDFMSSEGFANLGQKHAKAFSLQATQPWFTSPDISECMKQNVSLFTRFSKANKNEKKIKFIIASISDSSNPGTSIRVYQKSILTDPKFQPLSKPPKPMVETSGAKVTLKLSKSPTGETVRFRVEYRMTQPTESAADAEAWKVVDTSDAQTSFTLTGLKPAGQYWFRYRAVSDVGVSEASDSVPFSFHGMLNVTAGQWDFSMPPLFNKLRTKIMTSMGMSRWSLSTIKSEVTNIVNSHSIPYDYTIPGGLRAGMALYFQGVVSATGQSPMISKWICCDSLRNGKWEKQENTSVCPISKGSVYDIFIVTKTEGYEVYVNGQSSCLFKHRMPVENLTALHIHGDVIMNTVGIVANWSTSTFAKELNSGISRTKCSNIQSDVPHPVCNPCKPYFGSIPGGLRPGVALFFQGVVPSDCERFEINLQTGPKYLHDIALHFNPRMYSYSVALNSCRNGRWEHHIETPGGPFIKGGAFDIIMVIKPEGYEVIVNGLLYCTFAHRIPVDKVTTVDIRGDVFMNKFSIIEVDDINLNVTNPANI</sequence>
<organism evidence="1 2">
    <name type="scientific">Pangasius djambal</name>
    <dbReference type="NCBI Taxonomy" id="1691987"/>
    <lineage>
        <taxon>Eukaryota</taxon>
        <taxon>Metazoa</taxon>
        <taxon>Chordata</taxon>
        <taxon>Craniata</taxon>
        <taxon>Vertebrata</taxon>
        <taxon>Euteleostomi</taxon>
        <taxon>Actinopterygii</taxon>
        <taxon>Neopterygii</taxon>
        <taxon>Teleostei</taxon>
        <taxon>Ostariophysi</taxon>
        <taxon>Siluriformes</taxon>
        <taxon>Pangasiidae</taxon>
        <taxon>Pangasius</taxon>
    </lineage>
</organism>